<keyword evidence="2" id="KW-1185">Reference proteome</keyword>
<organism evidence="1 2">
    <name type="scientific">Calocera viscosa (strain TUFC12733)</name>
    <dbReference type="NCBI Taxonomy" id="1330018"/>
    <lineage>
        <taxon>Eukaryota</taxon>
        <taxon>Fungi</taxon>
        <taxon>Dikarya</taxon>
        <taxon>Basidiomycota</taxon>
        <taxon>Agaricomycotina</taxon>
        <taxon>Dacrymycetes</taxon>
        <taxon>Dacrymycetales</taxon>
        <taxon>Dacrymycetaceae</taxon>
        <taxon>Calocera</taxon>
    </lineage>
</organism>
<accession>A0A167S9Z4</accession>
<sequence>MDGGFAELRQIIWLIASRWPDILSLYVELHRISRGAEPERSTINSSDLAPLTSCRRMQNFGLVGAALNLDITDPLITSLAASWPELESLYLVEGTPGQSAARWPQLLPQLTPMTLVALARECKKLKYVGLAVGFTTSNSDAAITHQDNVPALIGLDLATSTIEDLDRCALLLSRLFPQLETLDCAVRTQLNNMLARRAGRGRDRDILRVLMLDSLVRMLGVRKERLAEGDASAWMPI</sequence>
<protein>
    <recommendedName>
        <fullName evidence="3">F-box domain-containing protein</fullName>
    </recommendedName>
</protein>
<dbReference type="AlphaFoldDB" id="A0A167S9Z4"/>
<evidence type="ECO:0000313" key="2">
    <source>
        <dbReference type="Proteomes" id="UP000076738"/>
    </source>
</evidence>
<evidence type="ECO:0000313" key="1">
    <source>
        <dbReference type="EMBL" id="KZP01718.1"/>
    </source>
</evidence>
<dbReference type="InterPro" id="IPR032675">
    <property type="entry name" value="LRR_dom_sf"/>
</dbReference>
<evidence type="ECO:0008006" key="3">
    <source>
        <dbReference type="Google" id="ProtNLM"/>
    </source>
</evidence>
<dbReference type="Gene3D" id="3.80.10.10">
    <property type="entry name" value="Ribonuclease Inhibitor"/>
    <property type="match status" value="1"/>
</dbReference>
<reference evidence="1 2" key="1">
    <citation type="journal article" date="2016" name="Mol. Biol. Evol.">
        <title>Comparative Genomics of Early-Diverging Mushroom-Forming Fungi Provides Insights into the Origins of Lignocellulose Decay Capabilities.</title>
        <authorList>
            <person name="Nagy L.G."/>
            <person name="Riley R."/>
            <person name="Tritt A."/>
            <person name="Adam C."/>
            <person name="Daum C."/>
            <person name="Floudas D."/>
            <person name="Sun H."/>
            <person name="Yadav J.S."/>
            <person name="Pangilinan J."/>
            <person name="Larsson K.H."/>
            <person name="Matsuura K."/>
            <person name="Barry K."/>
            <person name="Labutti K."/>
            <person name="Kuo R."/>
            <person name="Ohm R.A."/>
            <person name="Bhattacharya S.S."/>
            <person name="Shirouzu T."/>
            <person name="Yoshinaga Y."/>
            <person name="Martin F.M."/>
            <person name="Grigoriev I.V."/>
            <person name="Hibbett D.S."/>
        </authorList>
    </citation>
    <scope>NUCLEOTIDE SEQUENCE [LARGE SCALE GENOMIC DNA]</scope>
    <source>
        <strain evidence="1 2">TUFC12733</strain>
    </source>
</reference>
<dbReference type="Proteomes" id="UP000076738">
    <property type="component" value="Unassembled WGS sequence"/>
</dbReference>
<gene>
    <name evidence="1" type="ORF">CALVIDRAFT_532493</name>
</gene>
<name>A0A167S9Z4_CALVF</name>
<dbReference type="OrthoDB" id="2800603at2759"/>
<dbReference type="EMBL" id="KV417266">
    <property type="protein sequence ID" value="KZP01718.1"/>
    <property type="molecule type" value="Genomic_DNA"/>
</dbReference>
<proteinExistence type="predicted"/>